<sequence>MYTTQFYTLMVRHLGLCRLLKCVPAKYDANLKKIVPIDNPRDIKIFRIQCIISLVYTTAMFLNLCVGPLTIPKKFQGVSFFGIYFLLLFCKWNYHLDIAPIQVLNSFVQFEKGLVKGHETFKVSTQSQLMVYFMEILHYSVMAFAAGVFCLLLLDPCFPPFLLSMSRQCEIIRWTNFGPEILILVFETWMAAQAMYSGSMWAFYILFVGISCILNYLQILNSKMTHAKNLVEHKLCIRTYRQVHILEKMFNGFLMARISPVVVTVIPAIQIIAQYVSVTMHDQIAMPGFLIFPLFMVDGFTNDVLVFTLASWINSRSKELLEKYGGNMRHMAGGKGRTYLRKEMRSLNCLKLKFGSNFIDRGTPLIIQNFCLAQTMQLIMIRSSR</sequence>
<dbReference type="Proteomes" id="UP000198287">
    <property type="component" value="Unassembled WGS sequence"/>
</dbReference>
<feature type="transmembrane region" description="Helical" evidence="1">
    <location>
        <begin position="136"/>
        <end position="154"/>
    </location>
</feature>
<dbReference type="AlphaFoldDB" id="A0A226DU68"/>
<feature type="transmembrane region" description="Helical" evidence="1">
    <location>
        <begin position="258"/>
        <end position="277"/>
    </location>
</feature>
<feature type="transmembrane region" description="Helical" evidence="1">
    <location>
        <begin position="45"/>
        <end position="66"/>
    </location>
</feature>
<accession>A0A226DU68</accession>
<evidence type="ECO:0000313" key="2">
    <source>
        <dbReference type="EMBL" id="OXA49045.1"/>
    </source>
</evidence>
<keyword evidence="1" id="KW-0472">Membrane</keyword>
<comment type="caution">
    <text evidence="2">The sequence shown here is derived from an EMBL/GenBank/DDBJ whole genome shotgun (WGS) entry which is preliminary data.</text>
</comment>
<organism evidence="2 3">
    <name type="scientific">Folsomia candida</name>
    <name type="common">Springtail</name>
    <dbReference type="NCBI Taxonomy" id="158441"/>
    <lineage>
        <taxon>Eukaryota</taxon>
        <taxon>Metazoa</taxon>
        <taxon>Ecdysozoa</taxon>
        <taxon>Arthropoda</taxon>
        <taxon>Hexapoda</taxon>
        <taxon>Collembola</taxon>
        <taxon>Entomobryomorpha</taxon>
        <taxon>Isotomoidea</taxon>
        <taxon>Isotomidae</taxon>
        <taxon>Proisotominae</taxon>
        <taxon>Folsomia</taxon>
    </lineage>
</organism>
<evidence type="ECO:0000313" key="3">
    <source>
        <dbReference type="Proteomes" id="UP000198287"/>
    </source>
</evidence>
<dbReference type="EMBL" id="LNIX01000011">
    <property type="protein sequence ID" value="OXA49045.1"/>
    <property type="molecule type" value="Genomic_DNA"/>
</dbReference>
<keyword evidence="1" id="KW-1133">Transmembrane helix</keyword>
<keyword evidence="3" id="KW-1185">Reference proteome</keyword>
<evidence type="ECO:0008006" key="4">
    <source>
        <dbReference type="Google" id="ProtNLM"/>
    </source>
</evidence>
<reference evidence="2 3" key="1">
    <citation type="submission" date="2015-12" db="EMBL/GenBank/DDBJ databases">
        <title>The genome of Folsomia candida.</title>
        <authorList>
            <person name="Faddeeva A."/>
            <person name="Derks M.F."/>
            <person name="Anvar Y."/>
            <person name="Smit S."/>
            <person name="Van Straalen N."/>
            <person name="Roelofs D."/>
        </authorList>
    </citation>
    <scope>NUCLEOTIDE SEQUENCE [LARGE SCALE GENOMIC DNA]</scope>
    <source>
        <strain evidence="2 3">VU population</strain>
        <tissue evidence="2">Whole body</tissue>
    </source>
</reference>
<gene>
    <name evidence="2" type="ORF">Fcan01_16303</name>
</gene>
<proteinExistence type="predicted"/>
<name>A0A226DU68_FOLCA</name>
<keyword evidence="1" id="KW-0812">Transmembrane</keyword>
<dbReference type="OrthoDB" id="8297494at2759"/>
<feature type="transmembrane region" description="Helical" evidence="1">
    <location>
        <begin position="78"/>
        <end position="94"/>
    </location>
</feature>
<feature type="transmembrane region" description="Helical" evidence="1">
    <location>
        <begin position="289"/>
        <end position="313"/>
    </location>
</feature>
<feature type="transmembrane region" description="Helical" evidence="1">
    <location>
        <begin position="201"/>
        <end position="220"/>
    </location>
</feature>
<protein>
    <recommendedName>
        <fullName evidence="4">Odorant receptor</fullName>
    </recommendedName>
</protein>
<evidence type="ECO:0000256" key="1">
    <source>
        <dbReference type="SAM" id="Phobius"/>
    </source>
</evidence>